<evidence type="ECO:0000256" key="1">
    <source>
        <dbReference type="ARBA" id="ARBA00006817"/>
    </source>
</evidence>
<dbReference type="EMBL" id="JAUSUZ010000001">
    <property type="protein sequence ID" value="MDQ0371117.1"/>
    <property type="molecule type" value="Genomic_DNA"/>
</dbReference>
<accession>A0AAE4B1Y6</accession>
<evidence type="ECO:0000259" key="2">
    <source>
        <dbReference type="Pfam" id="PF08327"/>
    </source>
</evidence>
<dbReference type="InterPro" id="IPR013538">
    <property type="entry name" value="ASHA1/2-like_C"/>
</dbReference>
<reference evidence="3 4" key="1">
    <citation type="submission" date="2023-07" db="EMBL/GenBank/DDBJ databases">
        <title>Sequencing the genomes of 1000 actinobacteria strains.</title>
        <authorList>
            <person name="Klenk H.-P."/>
        </authorList>
    </citation>
    <scope>NUCLEOTIDE SEQUENCE [LARGE SCALE GENOMIC DNA]</scope>
    <source>
        <strain evidence="3 4">DSM 44709</strain>
    </source>
</reference>
<evidence type="ECO:0000313" key="3">
    <source>
        <dbReference type="EMBL" id="MDQ0371117.1"/>
    </source>
</evidence>
<comment type="similarity">
    <text evidence="1">Belongs to the AHA1 family.</text>
</comment>
<proteinExistence type="inferred from homology"/>
<sequence length="147" mass="16032">MTGPDVDVTRVVAVSPTQAWAAWADPASWWGPDGFRSEVRELDLRDGGRFDVVMHGPDGAVFENVYVFGEVVEGALVSWVHRGSVEHGLGPSRSVMTIEPVDAASTRVSLRSFYTSDLDRKRHLEDFQAEAGAGQLLARLEHAAAQL</sequence>
<gene>
    <name evidence="3" type="ORF">J2S42_007786</name>
</gene>
<dbReference type="SUPFAM" id="SSF55961">
    <property type="entry name" value="Bet v1-like"/>
    <property type="match status" value="1"/>
</dbReference>
<dbReference type="Proteomes" id="UP001240236">
    <property type="component" value="Unassembled WGS sequence"/>
</dbReference>
<dbReference type="InterPro" id="IPR023393">
    <property type="entry name" value="START-like_dom_sf"/>
</dbReference>
<dbReference type="Pfam" id="PF08327">
    <property type="entry name" value="AHSA1"/>
    <property type="match status" value="1"/>
</dbReference>
<dbReference type="Gene3D" id="3.30.530.20">
    <property type="match status" value="1"/>
</dbReference>
<dbReference type="RefSeq" id="WP_307247633.1">
    <property type="nucleotide sequence ID" value="NZ_JAUSUZ010000001.1"/>
</dbReference>
<comment type="caution">
    <text evidence="3">The sequence shown here is derived from an EMBL/GenBank/DDBJ whole genome shotgun (WGS) entry which is preliminary data.</text>
</comment>
<evidence type="ECO:0000313" key="4">
    <source>
        <dbReference type="Proteomes" id="UP001240236"/>
    </source>
</evidence>
<organism evidence="3 4">
    <name type="scientific">Catenuloplanes indicus</name>
    <dbReference type="NCBI Taxonomy" id="137267"/>
    <lineage>
        <taxon>Bacteria</taxon>
        <taxon>Bacillati</taxon>
        <taxon>Actinomycetota</taxon>
        <taxon>Actinomycetes</taxon>
        <taxon>Micromonosporales</taxon>
        <taxon>Micromonosporaceae</taxon>
        <taxon>Catenuloplanes</taxon>
    </lineage>
</organism>
<feature type="domain" description="Activator of Hsp90 ATPase homologue 1/2-like C-terminal" evidence="2">
    <location>
        <begin position="14"/>
        <end position="143"/>
    </location>
</feature>
<name>A0AAE4B1Y6_9ACTN</name>
<dbReference type="AlphaFoldDB" id="A0AAE4B1Y6"/>
<protein>
    <submittedName>
        <fullName evidence="3">Uncharacterized protein YndB with AHSA1/START domain</fullName>
    </submittedName>
</protein>
<keyword evidence="4" id="KW-1185">Reference proteome</keyword>